<evidence type="ECO:0000256" key="8">
    <source>
        <dbReference type="SAM" id="MobiDB-lite"/>
    </source>
</evidence>
<comment type="caution">
    <text evidence="9">The sequence shown here is derived from an EMBL/GenBank/DDBJ whole genome shotgun (WGS) entry which is preliminary data.</text>
</comment>
<dbReference type="EC" id="4.2.2.29" evidence="7"/>
<name>A0A366LL43_9ACTN</name>
<evidence type="ECO:0000256" key="2">
    <source>
        <dbReference type="ARBA" id="ARBA00022692"/>
    </source>
</evidence>
<evidence type="ECO:0000256" key="5">
    <source>
        <dbReference type="ARBA" id="ARBA00023239"/>
    </source>
</evidence>
<sequence length="386" mass="42316">MNDLDMDFLLGTDDDDDRSRRRGRSNAGRARKRGRRRRRRRNRGGFLAPMLAVIILLGIFGGGAYYGYQWLNDVMVPDDFVGKGTGEVVVEVRQGASAAEVAALLEKEGIVASARAFTNAADAAGKSGSLQPGEYKMRKRMAAAEAVTLLDPSKRLLAKITIREGLRVSQILAELSKQTKIPVREFEAAAKALDLPRAAKGKLEGYAFPATYEITPKMTPTEILTRMVDRYGAAAEQAGMQEAAKDLRLTQHQLLTIASIVQAESGRASDMPKVARVIYNRLAQKPPMRLQMDSTTMYGLNKFGIAASNAELKSESPYNTYQIDGLPPGPISNPGDHAIQAALNPADGGWLYFVTTDPKQGITKFTTNYNEFLQFKGEFEKNYQGG</sequence>
<dbReference type="NCBIfam" id="TIGR00247">
    <property type="entry name" value="endolytic transglycosylase MltG"/>
    <property type="match status" value="1"/>
</dbReference>
<protein>
    <recommendedName>
        <fullName evidence="7">Endolytic murein transglycosylase</fullName>
        <ecNumber evidence="7">4.2.2.29</ecNumber>
    </recommendedName>
    <alternativeName>
        <fullName evidence="7">Peptidoglycan lytic transglycosylase</fullName>
    </alternativeName>
    <alternativeName>
        <fullName evidence="7">Peptidoglycan polymerization terminase</fullName>
    </alternativeName>
</protein>
<keyword evidence="4 7" id="KW-0472">Membrane</keyword>
<dbReference type="GO" id="GO:0005886">
    <property type="term" value="C:plasma membrane"/>
    <property type="evidence" value="ECO:0007669"/>
    <property type="project" value="UniProtKB-SubCell"/>
</dbReference>
<evidence type="ECO:0000256" key="4">
    <source>
        <dbReference type="ARBA" id="ARBA00023136"/>
    </source>
</evidence>
<dbReference type="CDD" id="cd08010">
    <property type="entry name" value="MltG_like"/>
    <property type="match status" value="1"/>
</dbReference>
<evidence type="ECO:0000256" key="6">
    <source>
        <dbReference type="ARBA" id="ARBA00023316"/>
    </source>
</evidence>
<dbReference type="Gene3D" id="3.30.1490.480">
    <property type="entry name" value="Endolytic murein transglycosylase"/>
    <property type="match status" value="1"/>
</dbReference>
<proteinExistence type="inferred from homology"/>
<dbReference type="AlphaFoldDB" id="A0A366LL43"/>
<keyword evidence="10" id="KW-1185">Reference proteome</keyword>
<comment type="function">
    <text evidence="7">Functions as a peptidoglycan terminase that cleaves nascent peptidoglycan strands endolytically to terminate their elongation.</text>
</comment>
<keyword evidence="2 7" id="KW-0812">Transmembrane</keyword>
<gene>
    <name evidence="7 9" type="primary">mltG</name>
    <name evidence="9" type="ORF">DP939_39985</name>
</gene>
<comment type="subcellular location">
    <subcellularLocation>
        <location evidence="7">Cell membrane</location>
        <topology evidence="7">Single-pass membrane protein</topology>
    </subcellularLocation>
</comment>
<keyword evidence="6 7" id="KW-0961">Cell wall biogenesis/degradation</keyword>
<comment type="similarity">
    <text evidence="7">Belongs to the transglycosylase MltG family.</text>
</comment>
<feature type="region of interest" description="Disordered" evidence="8">
    <location>
        <begin position="15"/>
        <end position="40"/>
    </location>
</feature>
<dbReference type="HAMAP" id="MF_02065">
    <property type="entry name" value="MltG"/>
    <property type="match status" value="1"/>
</dbReference>
<dbReference type="GO" id="GO:0071555">
    <property type="term" value="P:cell wall organization"/>
    <property type="evidence" value="ECO:0007669"/>
    <property type="project" value="UniProtKB-KW"/>
</dbReference>
<dbReference type="Pfam" id="PF02618">
    <property type="entry name" value="YceG"/>
    <property type="match status" value="1"/>
</dbReference>
<accession>A0A366LL43</accession>
<dbReference type="EMBL" id="QMEY01000031">
    <property type="protein sequence ID" value="RBQ14611.1"/>
    <property type="molecule type" value="Genomic_DNA"/>
</dbReference>
<feature type="transmembrane region" description="Helical" evidence="7">
    <location>
        <begin position="45"/>
        <end position="68"/>
    </location>
</feature>
<evidence type="ECO:0000313" key="10">
    <source>
        <dbReference type="Proteomes" id="UP000253303"/>
    </source>
</evidence>
<feature type="compositionally biased region" description="Basic residues" evidence="8">
    <location>
        <begin position="20"/>
        <end position="40"/>
    </location>
</feature>
<dbReference type="PANTHER" id="PTHR30518:SF2">
    <property type="entry name" value="ENDOLYTIC MUREIN TRANSGLYCOSYLASE"/>
    <property type="match status" value="1"/>
</dbReference>
<evidence type="ECO:0000313" key="9">
    <source>
        <dbReference type="EMBL" id="RBQ14611.1"/>
    </source>
</evidence>
<comment type="catalytic activity">
    <reaction evidence="7">
        <text>a peptidoglycan chain = a peptidoglycan chain with N-acetyl-1,6-anhydromuramyl-[peptide] at the reducing end + a peptidoglycan chain with N-acetylglucosamine at the non-reducing end.</text>
        <dbReference type="EC" id="4.2.2.29"/>
    </reaction>
</comment>
<evidence type="ECO:0000256" key="1">
    <source>
        <dbReference type="ARBA" id="ARBA00022475"/>
    </source>
</evidence>
<dbReference type="GO" id="GO:0008932">
    <property type="term" value="F:lytic endotransglycosylase activity"/>
    <property type="evidence" value="ECO:0007669"/>
    <property type="project" value="UniProtKB-UniRule"/>
</dbReference>
<dbReference type="PANTHER" id="PTHR30518">
    <property type="entry name" value="ENDOLYTIC MUREIN TRANSGLYCOSYLASE"/>
    <property type="match status" value="1"/>
</dbReference>
<evidence type="ECO:0000256" key="7">
    <source>
        <dbReference type="HAMAP-Rule" id="MF_02065"/>
    </source>
</evidence>
<keyword evidence="1 7" id="KW-1003">Cell membrane</keyword>
<keyword evidence="3 7" id="KW-1133">Transmembrane helix</keyword>
<organism evidence="9 10">
    <name type="scientific">Spongiactinospora rosea</name>
    <dbReference type="NCBI Taxonomy" id="2248750"/>
    <lineage>
        <taxon>Bacteria</taxon>
        <taxon>Bacillati</taxon>
        <taxon>Actinomycetota</taxon>
        <taxon>Actinomycetes</taxon>
        <taxon>Streptosporangiales</taxon>
        <taxon>Streptosporangiaceae</taxon>
        <taxon>Spongiactinospora</taxon>
    </lineage>
</organism>
<dbReference type="RefSeq" id="WP_113986046.1">
    <property type="nucleotide sequence ID" value="NZ_QMEY01000031.1"/>
</dbReference>
<keyword evidence="5 7" id="KW-0456">Lyase</keyword>
<dbReference type="Proteomes" id="UP000253303">
    <property type="component" value="Unassembled WGS sequence"/>
</dbReference>
<dbReference type="GO" id="GO:0009252">
    <property type="term" value="P:peptidoglycan biosynthetic process"/>
    <property type="evidence" value="ECO:0007669"/>
    <property type="project" value="UniProtKB-UniRule"/>
</dbReference>
<dbReference type="OrthoDB" id="9814591at2"/>
<evidence type="ECO:0000256" key="3">
    <source>
        <dbReference type="ARBA" id="ARBA00022989"/>
    </source>
</evidence>
<reference evidence="9 10" key="1">
    <citation type="submission" date="2018-06" db="EMBL/GenBank/DDBJ databases">
        <title>Sphaerisporangium craniellae sp. nov., isolated from a marine sponge in the South China Sea.</title>
        <authorList>
            <person name="Li L."/>
        </authorList>
    </citation>
    <scope>NUCLEOTIDE SEQUENCE [LARGE SCALE GENOMIC DNA]</scope>
    <source>
        <strain evidence="9 10">LHW63015</strain>
    </source>
</reference>
<dbReference type="InterPro" id="IPR003770">
    <property type="entry name" value="MLTG-like"/>
</dbReference>
<feature type="site" description="Important for catalytic activity" evidence="7">
    <location>
        <position position="264"/>
    </location>
</feature>